<feature type="region of interest" description="Disordered" evidence="2">
    <location>
        <begin position="1"/>
        <end position="23"/>
    </location>
</feature>
<evidence type="ECO:0000256" key="1">
    <source>
        <dbReference type="SAM" id="Coils"/>
    </source>
</evidence>
<dbReference type="Pfam" id="PF22422">
    <property type="entry name" value="MGH1-like_GH"/>
    <property type="match status" value="1"/>
</dbReference>
<accession>A0ABM9NHG3</accession>
<feature type="domain" description="Mannosylglycerate hydrolase MGH1-like glycoside hydrolase" evidence="4">
    <location>
        <begin position="313"/>
        <end position="610"/>
    </location>
</feature>
<evidence type="ECO:0000313" key="6">
    <source>
        <dbReference type="Proteomes" id="UP001497493"/>
    </source>
</evidence>
<dbReference type="SUPFAM" id="SSF48208">
    <property type="entry name" value="Six-hairpin glycosidases"/>
    <property type="match status" value="1"/>
</dbReference>
<keyword evidence="1" id="KW-0175">Coiled coil</keyword>
<evidence type="ECO:0000259" key="3">
    <source>
        <dbReference type="Pfam" id="PF14742"/>
    </source>
</evidence>
<dbReference type="Pfam" id="PF14742">
    <property type="entry name" value="GDE_N_bis"/>
    <property type="match status" value="1"/>
</dbReference>
<feature type="coiled-coil region" evidence="1">
    <location>
        <begin position="472"/>
        <end position="503"/>
    </location>
</feature>
<sequence length="727" mass="81943">MEPDPPVEDQWYVTATSTKSEEPSRVLKQGDTFGVFDRHGDIFQAGPNGEGELTQHGLYHEGTRFLSHWELRVNGQRPILLSSTIKQDNSLLVVDMTTPDLYRGGHLLIPKSSIHIFRSVVLWEQARYEHLRFVNYGEQPVDLIIELLFAADYRDIFEVRGVHRSRRGTLLPATVGEDFVVLGYEGLDRKTRRTKICFDWRPQSLDGTRMASTLRLASRESRHLHLSLYCITGEENPRRCDYYQAMASVGSAMAALDAQVAKVFTSNEEFNDWLQHSGADLDMLITQTPEGPYPYAGVPWYSTPFGRDGIITALQTLWIRPGLAKGVLAYLAKQQADHYDPAQDAEPGKILHETRSGEMAALGEIPFSRYYGTVDATPLFIMLAGCYYRRTGDVAFIETIWPNIERALEWIDRYGDSDGDGFVEYSRHSANGLVQQGWKDSTDSVFHADGSLAQGPIALCEVQGYVYMAKRLAAELADMQGFKEQAQRLLREAETLKRRFNEAFWVESLGTYALALDGDKRPCQVRTSNAGHALFTGIADPDRAERVVEALVGKESFTGWGVRTVAESEARYNPMSYHNGTVWPHDNAILAAGMARYGFKYEAMILLDGLFESSIFLELRRLPELFCGFPRLPGQGPTLYPVACSPQAWASGAVFQLIQACLGVTFAPEKPQIRFSHPRLPRYIEWMRIEDLRFGDQTIDLMLRRHANDVAINVERKEGDIEVAIVV</sequence>
<keyword evidence="6" id="KW-1185">Reference proteome</keyword>
<dbReference type="InterPro" id="IPR008928">
    <property type="entry name" value="6-hairpin_glycosidase_sf"/>
</dbReference>
<name>A0ABM9NHG3_9GAMM</name>
<gene>
    <name evidence="5" type="ORF">MECH1_V1_1282</name>
</gene>
<dbReference type="PANTHER" id="PTHR34987">
    <property type="entry name" value="C, PUTATIVE (AFU_ORTHOLOGUE AFUA_3G02880)-RELATED"/>
    <property type="match status" value="1"/>
</dbReference>
<dbReference type="InterPro" id="IPR054491">
    <property type="entry name" value="MGH1-like_GH"/>
</dbReference>
<feature type="domain" description="Putative glycogen debranching enzyme N-terminal" evidence="3">
    <location>
        <begin position="27"/>
        <end position="226"/>
    </location>
</feature>
<dbReference type="EMBL" id="OZ026884">
    <property type="protein sequence ID" value="CAL1240058.1"/>
    <property type="molecule type" value="Genomic_DNA"/>
</dbReference>
<evidence type="ECO:0000259" key="4">
    <source>
        <dbReference type="Pfam" id="PF22422"/>
    </source>
</evidence>
<dbReference type="InterPro" id="IPR032856">
    <property type="entry name" value="GDE_N_bis"/>
</dbReference>
<protein>
    <submittedName>
        <fullName evidence="5">Glycogen debranching enzyme</fullName>
    </submittedName>
</protein>
<proteinExistence type="predicted"/>
<evidence type="ECO:0000256" key="2">
    <source>
        <dbReference type="SAM" id="MobiDB-lite"/>
    </source>
</evidence>
<reference evidence="5 6" key="1">
    <citation type="submission" date="2024-04" db="EMBL/GenBank/DDBJ databases">
        <authorList>
            <person name="Cremers G."/>
        </authorList>
    </citation>
    <scope>NUCLEOTIDE SEQUENCE [LARGE SCALE GENOMIC DNA]</scope>
    <source>
        <strain evidence="5">MeCH1-AG</strain>
    </source>
</reference>
<dbReference type="Proteomes" id="UP001497493">
    <property type="component" value="Chromosome"/>
</dbReference>
<organism evidence="5 6">
    <name type="scientific">Candidatus Methylocalor cossyra</name>
    <dbReference type="NCBI Taxonomy" id="3108543"/>
    <lineage>
        <taxon>Bacteria</taxon>
        <taxon>Pseudomonadati</taxon>
        <taxon>Pseudomonadota</taxon>
        <taxon>Gammaproteobacteria</taxon>
        <taxon>Methylococcales</taxon>
        <taxon>Methylococcaceae</taxon>
        <taxon>Candidatus Methylocalor</taxon>
    </lineage>
</organism>
<evidence type="ECO:0000313" key="5">
    <source>
        <dbReference type="EMBL" id="CAL1240058.1"/>
    </source>
</evidence>
<dbReference type="Gene3D" id="1.50.10.10">
    <property type="match status" value="1"/>
</dbReference>
<dbReference type="InterPro" id="IPR012341">
    <property type="entry name" value="6hp_glycosidase-like_sf"/>
</dbReference>
<dbReference type="PANTHER" id="PTHR34987:SF4">
    <property type="entry name" value="ALPHA-L-RHAMNOSIDASE C-TERMINAL DOMAIN-CONTAINING PROTEIN"/>
    <property type="match status" value="1"/>
</dbReference>